<dbReference type="EMBL" id="ML120435">
    <property type="protein sequence ID" value="RPA94584.1"/>
    <property type="molecule type" value="Genomic_DNA"/>
</dbReference>
<dbReference type="Proteomes" id="UP000276215">
    <property type="component" value="Unassembled WGS sequence"/>
</dbReference>
<dbReference type="SUPFAM" id="SSF81383">
    <property type="entry name" value="F-box domain"/>
    <property type="match status" value="1"/>
</dbReference>
<gene>
    <name evidence="2" type="ORF">L873DRAFT_1412747</name>
</gene>
<keyword evidence="3" id="KW-1185">Reference proteome</keyword>
<proteinExistence type="predicted"/>
<dbReference type="OrthoDB" id="5461875at2759"/>
<feature type="domain" description="F-box" evidence="1">
    <location>
        <begin position="20"/>
        <end position="65"/>
    </location>
</feature>
<sequence length="165" mass="18779">MERYDMEILRHSSIYLHKSPMPLESLPTEILLEITNHLTTKDIAFLRETNRHLSNVSTNRMFCSVIKSGHPTSCQVALFEAAFRDDKELIKKLIRRGILKPAGRTCRPLIEQAIYEFHDAETIGTLVGCLVEEAVIEDGAIEKAVGLAQRMEREGVVEVLVRYLE</sequence>
<reference evidence="2 3" key="1">
    <citation type="journal article" date="2018" name="Nat. Ecol. Evol.">
        <title>Pezizomycetes genomes reveal the molecular basis of ectomycorrhizal truffle lifestyle.</title>
        <authorList>
            <person name="Murat C."/>
            <person name="Payen T."/>
            <person name="Noel B."/>
            <person name="Kuo A."/>
            <person name="Morin E."/>
            <person name="Chen J."/>
            <person name="Kohler A."/>
            <person name="Krizsan K."/>
            <person name="Balestrini R."/>
            <person name="Da Silva C."/>
            <person name="Montanini B."/>
            <person name="Hainaut M."/>
            <person name="Levati E."/>
            <person name="Barry K.W."/>
            <person name="Belfiori B."/>
            <person name="Cichocki N."/>
            <person name="Clum A."/>
            <person name="Dockter R.B."/>
            <person name="Fauchery L."/>
            <person name="Guy J."/>
            <person name="Iotti M."/>
            <person name="Le Tacon F."/>
            <person name="Lindquist E.A."/>
            <person name="Lipzen A."/>
            <person name="Malagnac F."/>
            <person name="Mello A."/>
            <person name="Molinier V."/>
            <person name="Miyauchi S."/>
            <person name="Poulain J."/>
            <person name="Riccioni C."/>
            <person name="Rubini A."/>
            <person name="Sitrit Y."/>
            <person name="Splivallo R."/>
            <person name="Traeger S."/>
            <person name="Wang M."/>
            <person name="Zifcakova L."/>
            <person name="Wipf D."/>
            <person name="Zambonelli A."/>
            <person name="Paolocci F."/>
            <person name="Nowrousian M."/>
            <person name="Ottonello S."/>
            <person name="Baldrian P."/>
            <person name="Spatafora J.W."/>
            <person name="Henrissat B."/>
            <person name="Nagy L.G."/>
            <person name="Aury J.M."/>
            <person name="Wincker P."/>
            <person name="Grigoriev I.V."/>
            <person name="Bonfante P."/>
            <person name="Martin F.M."/>
        </authorList>
    </citation>
    <scope>NUCLEOTIDE SEQUENCE [LARGE SCALE GENOMIC DNA]</scope>
    <source>
        <strain evidence="2 3">120613-1</strain>
    </source>
</reference>
<dbReference type="InterPro" id="IPR036047">
    <property type="entry name" value="F-box-like_dom_sf"/>
</dbReference>
<dbReference type="PROSITE" id="PS50181">
    <property type="entry name" value="FBOX"/>
    <property type="match status" value="1"/>
</dbReference>
<dbReference type="InterPro" id="IPR001810">
    <property type="entry name" value="F-box_dom"/>
</dbReference>
<dbReference type="AlphaFoldDB" id="A0A3N4JL23"/>
<dbReference type="Pfam" id="PF00646">
    <property type="entry name" value="F-box"/>
    <property type="match status" value="1"/>
</dbReference>
<evidence type="ECO:0000259" key="1">
    <source>
        <dbReference type="PROSITE" id="PS50181"/>
    </source>
</evidence>
<evidence type="ECO:0000313" key="3">
    <source>
        <dbReference type="Proteomes" id="UP000276215"/>
    </source>
</evidence>
<organism evidence="2 3">
    <name type="scientific">Choiromyces venosus 120613-1</name>
    <dbReference type="NCBI Taxonomy" id="1336337"/>
    <lineage>
        <taxon>Eukaryota</taxon>
        <taxon>Fungi</taxon>
        <taxon>Dikarya</taxon>
        <taxon>Ascomycota</taxon>
        <taxon>Pezizomycotina</taxon>
        <taxon>Pezizomycetes</taxon>
        <taxon>Pezizales</taxon>
        <taxon>Tuberaceae</taxon>
        <taxon>Choiromyces</taxon>
    </lineage>
</organism>
<evidence type="ECO:0000313" key="2">
    <source>
        <dbReference type="EMBL" id="RPA94584.1"/>
    </source>
</evidence>
<accession>A0A3N4JL23</accession>
<name>A0A3N4JL23_9PEZI</name>
<protein>
    <recommendedName>
        <fullName evidence="1">F-box domain-containing protein</fullName>
    </recommendedName>
</protein>